<comment type="caution">
    <text evidence="3">The sequence shown here is derived from an EMBL/GenBank/DDBJ whole genome shotgun (WGS) entry which is preliminary data.</text>
</comment>
<dbReference type="Proteomes" id="UP001597476">
    <property type="component" value="Unassembled WGS sequence"/>
</dbReference>
<protein>
    <submittedName>
        <fullName evidence="3">SusE domain-containing protein</fullName>
    </submittedName>
</protein>
<evidence type="ECO:0000313" key="4">
    <source>
        <dbReference type="Proteomes" id="UP001597476"/>
    </source>
</evidence>
<sequence length="486" mass="51347">MKILTNKISFLFLSLALIFTACETEETLVITSPDPAFTLQQPGISSVFLNFGTPDNAALSIAWNDEVTGSSSYDVEMSLDADFTSTVNLGNVSSNSFSISVTDLNNAIRDAGAANFRDVAVYFRINAGGTLSNSVLYLVTTYPTDAPMMSSPSNNDAFVLALANSGETAMTIDWEDAVLSSTLGIEVIYTVEAAAAGTDFAVPVTVGTVTNGTTLSVTNSDLNAVAIGLGLAPDTAGNVDMRIIARNTNQNGNTLERVSDTTTVSITPYNVSFPYLYMVGDATTPGWSNDNNNTPIFRDQDVPNGYFFTGYFGAGAFKLLEVKGQWQPQWGTNDGSTLAVNPGGGSDPGTFNVGAAGYYTYTFTTVGEGGSFTVTPYDASGAPTYGTIGIIGDATPGGWGSDTDFTQDPNNPHLWYLNGVTLTNGGQMLIRANDDWADVWRYTGSSELYGTSVLAGGGDNIPFNAPTGTYDVWFNDLDGAYVIIPN</sequence>
<dbReference type="Gene3D" id="2.60.40.3620">
    <property type="match status" value="2"/>
</dbReference>
<gene>
    <name evidence="3" type="ORF">ACFSR8_03940</name>
</gene>
<keyword evidence="1" id="KW-0732">Signal</keyword>
<evidence type="ECO:0000259" key="2">
    <source>
        <dbReference type="Pfam" id="PF14292"/>
    </source>
</evidence>
<proteinExistence type="predicted"/>
<feature type="domain" description="SusE outer membrane protein" evidence="2">
    <location>
        <begin position="139"/>
        <end position="243"/>
    </location>
</feature>
<feature type="signal peptide" evidence="1">
    <location>
        <begin position="1"/>
        <end position="23"/>
    </location>
</feature>
<evidence type="ECO:0000313" key="3">
    <source>
        <dbReference type="EMBL" id="MFD2725352.1"/>
    </source>
</evidence>
<dbReference type="Pfam" id="PF14292">
    <property type="entry name" value="SusE"/>
    <property type="match status" value="2"/>
</dbReference>
<dbReference type="PROSITE" id="PS51257">
    <property type="entry name" value="PROKAR_LIPOPROTEIN"/>
    <property type="match status" value="1"/>
</dbReference>
<dbReference type="RefSeq" id="WP_380289225.1">
    <property type="nucleotide sequence ID" value="NZ_JBHULY010000005.1"/>
</dbReference>
<feature type="domain" description="SusE outer membrane protein" evidence="2">
    <location>
        <begin position="25"/>
        <end position="126"/>
    </location>
</feature>
<dbReference type="InterPro" id="IPR025970">
    <property type="entry name" value="SusE"/>
</dbReference>
<accession>A0ABW5T7X0</accession>
<reference evidence="4" key="1">
    <citation type="journal article" date="2019" name="Int. J. Syst. Evol. Microbiol.">
        <title>The Global Catalogue of Microorganisms (GCM) 10K type strain sequencing project: providing services to taxonomists for standard genome sequencing and annotation.</title>
        <authorList>
            <consortium name="The Broad Institute Genomics Platform"/>
            <consortium name="The Broad Institute Genome Sequencing Center for Infectious Disease"/>
            <person name="Wu L."/>
            <person name="Ma J."/>
        </authorList>
    </citation>
    <scope>NUCLEOTIDE SEQUENCE [LARGE SCALE GENOMIC DNA]</scope>
    <source>
        <strain evidence="4">KCTC 42398</strain>
    </source>
</reference>
<dbReference type="EMBL" id="JBHULY010000005">
    <property type="protein sequence ID" value="MFD2725352.1"/>
    <property type="molecule type" value="Genomic_DNA"/>
</dbReference>
<feature type="chain" id="PRO_5046952246" evidence="1">
    <location>
        <begin position="24"/>
        <end position="486"/>
    </location>
</feature>
<organism evidence="3 4">
    <name type="scientific">Hyunsoonleella rubra</name>
    <dbReference type="NCBI Taxonomy" id="1737062"/>
    <lineage>
        <taxon>Bacteria</taxon>
        <taxon>Pseudomonadati</taxon>
        <taxon>Bacteroidota</taxon>
        <taxon>Flavobacteriia</taxon>
        <taxon>Flavobacteriales</taxon>
        <taxon>Flavobacteriaceae</taxon>
    </lineage>
</organism>
<evidence type="ECO:0000256" key="1">
    <source>
        <dbReference type="SAM" id="SignalP"/>
    </source>
</evidence>
<name>A0ABW5T7X0_9FLAO</name>
<keyword evidence="4" id="KW-1185">Reference proteome</keyword>